<proteinExistence type="predicted"/>
<dbReference type="AlphaFoldDB" id="A0A7J7H206"/>
<sequence>MLDYNNKLQGSYDHFNQNDRGLRMRKSKAAAAVATTIAIVIALVRTEEEEEVGGGGRVGTHRRLWVKNRSQAWWDECKSAEFLEEEFMKGFKIGNETFEMICNELSSVIDRENMSLRDIVSVRQRVDVCIWRLATGEPFRPVSQRFGLGISTCHKLILEVYSAIRTVLMPEYLQWPDEESVKRVKEHFESVSGIPNVVGSMYTTHCHERRGKERIIVQMKEE</sequence>
<dbReference type="PANTHER" id="PTHR22930">
    <property type="match status" value="1"/>
</dbReference>
<dbReference type="InterPro" id="IPR045249">
    <property type="entry name" value="HARBI1-like"/>
</dbReference>
<comment type="caution">
    <text evidence="1">The sequence shown here is derived from an EMBL/GenBank/DDBJ whole genome shotgun (WGS) entry which is preliminary data.</text>
</comment>
<keyword evidence="2" id="KW-1185">Reference proteome</keyword>
<organism evidence="1 2">
    <name type="scientific">Camellia sinensis</name>
    <name type="common">Tea plant</name>
    <name type="synonym">Thea sinensis</name>
    <dbReference type="NCBI Taxonomy" id="4442"/>
    <lineage>
        <taxon>Eukaryota</taxon>
        <taxon>Viridiplantae</taxon>
        <taxon>Streptophyta</taxon>
        <taxon>Embryophyta</taxon>
        <taxon>Tracheophyta</taxon>
        <taxon>Spermatophyta</taxon>
        <taxon>Magnoliopsida</taxon>
        <taxon>eudicotyledons</taxon>
        <taxon>Gunneridae</taxon>
        <taxon>Pentapetalae</taxon>
        <taxon>asterids</taxon>
        <taxon>Ericales</taxon>
        <taxon>Theaceae</taxon>
        <taxon>Camellia</taxon>
    </lineage>
</organism>
<dbReference type="PANTHER" id="PTHR22930:SF244">
    <property type="entry name" value="OS05G0593000 PROTEIN"/>
    <property type="match status" value="1"/>
</dbReference>
<evidence type="ECO:0008006" key="3">
    <source>
        <dbReference type="Google" id="ProtNLM"/>
    </source>
</evidence>
<accession>A0A7J7H206</accession>
<evidence type="ECO:0000313" key="1">
    <source>
        <dbReference type="EMBL" id="KAF5945736.1"/>
    </source>
</evidence>
<name>A0A7J7H206_CAMSI</name>
<dbReference type="Proteomes" id="UP000593564">
    <property type="component" value="Unassembled WGS sequence"/>
</dbReference>
<protein>
    <recommendedName>
        <fullName evidence="3">DDE Tnp4 domain-containing protein</fullName>
    </recommendedName>
</protein>
<evidence type="ECO:0000313" key="2">
    <source>
        <dbReference type="Proteomes" id="UP000593564"/>
    </source>
</evidence>
<dbReference type="EMBL" id="JACBKZ010000007">
    <property type="protein sequence ID" value="KAF5945736.1"/>
    <property type="molecule type" value="Genomic_DNA"/>
</dbReference>
<reference evidence="1 2" key="2">
    <citation type="submission" date="2020-07" db="EMBL/GenBank/DDBJ databases">
        <title>Genome assembly of wild tea tree DASZ reveals pedigree and selection history of tea varieties.</title>
        <authorList>
            <person name="Zhang W."/>
        </authorList>
    </citation>
    <scope>NUCLEOTIDE SEQUENCE [LARGE SCALE GENOMIC DNA]</scope>
    <source>
        <strain evidence="2">cv. G240</strain>
        <tissue evidence="1">Leaf</tissue>
    </source>
</reference>
<reference evidence="2" key="1">
    <citation type="journal article" date="2020" name="Nat. Commun.">
        <title>Genome assembly of wild tea tree DASZ reveals pedigree and selection history of tea varieties.</title>
        <authorList>
            <person name="Zhang W."/>
            <person name="Zhang Y."/>
            <person name="Qiu H."/>
            <person name="Guo Y."/>
            <person name="Wan H."/>
            <person name="Zhang X."/>
            <person name="Scossa F."/>
            <person name="Alseekh S."/>
            <person name="Zhang Q."/>
            <person name="Wang P."/>
            <person name="Xu L."/>
            <person name="Schmidt M.H."/>
            <person name="Jia X."/>
            <person name="Li D."/>
            <person name="Zhu A."/>
            <person name="Guo F."/>
            <person name="Chen W."/>
            <person name="Ni D."/>
            <person name="Usadel B."/>
            <person name="Fernie A.R."/>
            <person name="Wen W."/>
        </authorList>
    </citation>
    <scope>NUCLEOTIDE SEQUENCE [LARGE SCALE GENOMIC DNA]</scope>
    <source>
        <strain evidence="2">cv. G240</strain>
    </source>
</reference>
<gene>
    <name evidence="1" type="ORF">HYC85_015964</name>
</gene>